<dbReference type="Proteomes" id="UP001176940">
    <property type="component" value="Unassembled WGS sequence"/>
</dbReference>
<evidence type="ECO:0000313" key="1">
    <source>
        <dbReference type="EMBL" id="CAJ0936578.1"/>
    </source>
</evidence>
<reference evidence="1" key="1">
    <citation type="submission" date="2023-07" db="EMBL/GenBank/DDBJ databases">
        <authorList>
            <person name="Stuckert A."/>
        </authorList>
    </citation>
    <scope>NUCLEOTIDE SEQUENCE</scope>
</reference>
<gene>
    <name evidence="1" type="ORF">RIMI_LOCUS6787174</name>
</gene>
<evidence type="ECO:0000313" key="2">
    <source>
        <dbReference type="Proteomes" id="UP001176940"/>
    </source>
</evidence>
<protein>
    <submittedName>
        <fullName evidence="1">Uncharacterized protein</fullName>
    </submittedName>
</protein>
<comment type="caution">
    <text evidence="1">The sequence shown here is derived from an EMBL/GenBank/DDBJ whole genome shotgun (WGS) entry which is preliminary data.</text>
</comment>
<name>A0ABN9LC11_9NEOB</name>
<organism evidence="1 2">
    <name type="scientific">Ranitomeya imitator</name>
    <name type="common">mimic poison frog</name>
    <dbReference type="NCBI Taxonomy" id="111125"/>
    <lineage>
        <taxon>Eukaryota</taxon>
        <taxon>Metazoa</taxon>
        <taxon>Chordata</taxon>
        <taxon>Craniata</taxon>
        <taxon>Vertebrata</taxon>
        <taxon>Euteleostomi</taxon>
        <taxon>Amphibia</taxon>
        <taxon>Batrachia</taxon>
        <taxon>Anura</taxon>
        <taxon>Neobatrachia</taxon>
        <taxon>Hyloidea</taxon>
        <taxon>Dendrobatidae</taxon>
        <taxon>Dendrobatinae</taxon>
        <taxon>Ranitomeya</taxon>
    </lineage>
</organism>
<keyword evidence="2" id="KW-1185">Reference proteome</keyword>
<sequence length="214" mass="23819">MYLGVWTTFTIVAKTQSSEGFTEEGQEGQFLFQCPEVPHSAEVKSHWQDLKLKFTSLKHLLVLGLVRVSGASVDFPFYEDMEQLLNPLGNSRSCMREADSSCVEGQDLPLSSMHGFGICGAPLRGMPGDVMISSATIQRLERMLHDTSQQLMEVMERLERVSTVQEQLSIQMGYMCSDAVQMTHQPYHVPPDSHVSQNTAHNMVKASSGPPLLE</sequence>
<proteinExistence type="predicted"/>
<dbReference type="EMBL" id="CAUEEQ010012448">
    <property type="protein sequence ID" value="CAJ0936578.1"/>
    <property type="molecule type" value="Genomic_DNA"/>
</dbReference>
<accession>A0ABN9LC11</accession>